<comment type="subcellular location">
    <subcellularLocation>
        <location evidence="1">Membrane</location>
        <topology evidence="1">Peripheral membrane protein</topology>
    </subcellularLocation>
</comment>
<dbReference type="InterPro" id="IPR043441">
    <property type="entry name" value="Tjap1/BEGAIN"/>
</dbReference>
<keyword evidence="4" id="KW-0175">Coiled coil</keyword>
<name>A0A816D0W3_9BILA</name>
<dbReference type="OrthoDB" id="10068192at2759"/>
<dbReference type="Proteomes" id="UP000663824">
    <property type="component" value="Unassembled WGS sequence"/>
</dbReference>
<dbReference type="GO" id="GO:0016020">
    <property type="term" value="C:membrane"/>
    <property type="evidence" value="ECO:0007669"/>
    <property type="project" value="UniProtKB-SubCell"/>
</dbReference>
<evidence type="ECO:0000256" key="3">
    <source>
        <dbReference type="ARBA" id="ARBA00023136"/>
    </source>
</evidence>
<accession>A0A816D0W3</accession>
<evidence type="ECO:0000313" key="5">
    <source>
        <dbReference type="EMBL" id="CAF1628615.1"/>
    </source>
</evidence>
<sequence length="281" mass="31898">MMNSANNEKIDSLTRDLALMRERYQKLLDAHGHLQMQNSSLEERILSIAEIFSNEKFQLEQELIDAKQQISNFKDTINELAIEKQRYKDDCNLAVSLLHQNPHEFSSTISEDIQKQLNVKSELIPTSQHFQSPHSIVVPTFPPSFATTLQWLNATNSALSPGNHSATIAAMDNLQLAETLFKSNNVHRYPSTHFICAKCHQKSKCCDVSVQTSFADDTSTSRIDDVSHTSSNSEPYIDNGWVPFEPHCSHMRVKKYQIGNIIKTHQDIGLRANSIPQMHHV</sequence>
<evidence type="ECO:0000256" key="2">
    <source>
        <dbReference type="ARBA" id="ARBA00022553"/>
    </source>
</evidence>
<comment type="caution">
    <text evidence="5">The sequence shown here is derived from an EMBL/GenBank/DDBJ whole genome shotgun (WGS) entry which is preliminary data.</text>
</comment>
<dbReference type="EMBL" id="CAJNRE010003493">
    <property type="protein sequence ID" value="CAF2022816.1"/>
    <property type="molecule type" value="Genomic_DNA"/>
</dbReference>
<keyword evidence="2" id="KW-0597">Phosphoprotein</keyword>
<reference evidence="5" key="1">
    <citation type="submission" date="2021-02" db="EMBL/GenBank/DDBJ databases">
        <authorList>
            <person name="Nowell W R."/>
        </authorList>
    </citation>
    <scope>NUCLEOTIDE SEQUENCE</scope>
</reference>
<dbReference type="PANTHER" id="PTHR28664">
    <property type="entry name" value="TIGHT JUNCTION-ASSOCIATED PROTEIN 1"/>
    <property type="match status" value="1"/>
</dbReference>
<protein>
    <submittedName>
        <fullName evidence="5">Uncharacterized protein</fullName>
    </submittedName>
</protein>
<dbReference type="Proteomes" id="UP000663834">
    <property type="component" value="Unassembled WGS sequence"/>
</dbReference>
<keyword evidence="3" id="KW-0472">Membrane</keyword>
<gene>
    <name evidence="5" type="ORF">KQP761_LOCUS25756</name>
    <name evidence="6" type="ORF">MBJ925_LOCUS9351</name>
</gene>
<evidence type="ECO:0000256" key="4">
    <source>
        <dbReference type="SAM" id="Coils"/>
    </source>
</evidence>
<proteinExistence type="predicted"/>
<feature type="coiled-coil region" evidence="4">
    <location>
        <begin position="10"/>
        <end position="90"/>
    </location>
</feature>
<dbReference type="AlphaFoldDB" id="A0A816D0W3"/>
<evidence type="ECO:0000313" key="6">
    <source>
        <dbReference type="EMBL" id="CAF2022816.1"/>
    </source>
</evidence>
<dbReference type="EMBL" id="CAJNOW010014046">
    <property type="protein sequence ID" value="CAF1628615.1"/>
    <property type="molecule type" value="Genomic_DNA"/>
</dbReference>
<organism evidence="5 7">
    <name type="scientific">Rotaria magnacalcarata</name>
    <dbReference type="NCBI Taxonomy" id="392030"/>
    <lineage>
        <taxon>Eukaryota</taxon>
        <taxon>Metazoa</taxon>
        <taxon>Spiralia</taxon>
        <taxon>Gnathifera</taxon>
        <taxon>Rotifera</taxon>
        <taxon>Eurotatoria</taxon>
        <taxon>Bdelloidea</taxon>
        <taxon>Philodinida</taxon>
        <taxon>Philodinidae</taxon>
        <taxon>Rotaria</taxon>
    </lineage>
</organism>
<evidence type="ECO:0000313" key="7">
    <source>
        <dbReference type="Proteomes" id="UP000663834"/>
    </source>
</evidence>
<evidence type="ECO:0000256" key="1">
    <source>
        <dbReference type="ARBA" id="ARBA00004170"/>
    </source>
</evidence>
<dbReference type="PANTHER" id="PTHR28664:SF4">
    <property type="entry name" value="TIGHT JUNCTION-ASSOCIATED PROTEIN 1"/>
    <property type="match status" value="1"/>
</dbReference>